<reference evidence="2 3" key="1">
    <citation type="submission" date="2017-05" db="EMBL/GenBank/DDBJ databases">
        <authorList>
            <person name="Varghese N."/>
            <person name="Submissions S."/>
        </authorList>
    </citation>
    <scope>NUCLEOTIDE SEQUENCE [LARGE SCALE GENOMIC DNA]</scope>
    <source>
        <strain evidence="2 3">DSM 21985</strain>
    </source>
</reference>
<proteinExistence type="predicted"/>
<feature type="signal peptide" evidence="1">
    <location>
        <begin position="1"/>
        <end position="23"/>
    </location>
</feature>
<evidence type="ECO:0000313" key="3">
    <source>
        <dbReference type="Proteomes" id="UP000317557"/>
    </source>
</evidence>
<keyword evidence="3" id="KW-1185">Reference proteome</keyword>
<feature type="chain" id="PRO_5021825406" description="DUF4402 domain-containing protein" evidence="1">
    <location>
        <begin position="24"/>
        <end position="175"/>
    </location>
</feature>
<evidence type="ECO:0000313" key="2">
    <source>
        <dbReference type="EMBL" id="SMO88745.1"/>
    </source>
</evidence>
<organism evidence="2 3">
    <name type="scientific">Gracilimonas mengyeensis</name>
    <dbReference type="NCBI Taxonomy" id="1302730"/>
    <lineage>
        <taxon>Bacteria</taxon>
        <taxon>Pseudomonadati</taxon>
        <taxon>Balneolota</taxon>
        <taxon>Balneolia</taxon>
        <taxon>Balneolales</taxon>
        <taxon>Balneolaceae</taxon>
        <taxon>Gracilimonas</taxon>
    </lineage>
</organism>
<sequence>MKTLKTILSAFALAAILSTGALAQQAIVNASANVLNVLQVSGSDIVFGDVDNNTNAYIQAGFTGETASSNTGSDTPGAVSISQGANNTTVEIVWNTDVVLSDGTNTINFQPVLSHNSTEKAGAGGGTSKTASLSLDGSGEATISIGGSLSSAGAIAGSYSTSNAGGTALTVTVSY</sequence>
<dbReference type="EMBL" id="FXTP01000014">
    <property type="protein sequence ID" value="SMO88745.1"/>
    <property type="molecule type" value="Genomic_DNA"/>
</dbReference>
<keyword evidence="1" id="KW-0732">Signal</keyword>
<accession>A0A521EXX0</accession>
<gene>
    <name evidence="2" type="ORF">SAMN06265219_11432</name>
</gene>
<evidence type="ECO:0008006" key="4">
    <source>
        <dbReference type="Google" id="ProtNLM"/>
    </source>
</evidence>
<dbReference type="RefSeq" id="WP_142455491.1">
    <property type="nucleotide sequence ID" value="NZ_FXTP01000014.1"/>
</dbReference>
<name>A0A521EXX0_9BACT</name>
<protein>
    <recommendedName>
        <fullName evidence="4">DUF4402 domain-containing protein</fullName>
    </recommendedName>
</protein>
<dbReference type="Proteomes" id="UP000317557">
    <property type="component" value="Unassembled WGS sequence"/>
</dbReference>
<evidence type="ECO:0000256" key="1">
    <source>
        <dbReference type="SAM" id="SignalP"/>
    </source>
</evidence>
<dbReference type="AlphaFoldDB" id="A0A521EXX0"/>